<protein>
    <recommendedName>
        <fullName evidence="2">Type II secretion system protein H</fullName>
    </recommendedName>
    <alternativeName>
        <fullName evidence="10">General secretion pathway protein H</fullName>
    </alternativeName>
</protein>
<keyword evidence="6 11" id="KW-0812">Transmembrane</keyword>
<evidence type="ECO:0000313" key="15">
    <source>
        <dbReference type="Proteomes" id="UP000054735"/>
    </source>
</evidence>
<evidence type="ECO:0000256" key="7">
    <source>
        <dbReference type="ARBA" id="ARBA00022989"/>
    </source>
</evidence>
<dbReference type="InterPro" id="IPR022346">
    <property type="entry name" value="T2SS_GspH"/>
</dbReference>
<dbReference type="STRING" id="28083.Lbir_2024"/>
<evidence type="ECO:0000256" key="9">
    <source>
        <dbReference type="ARBA" id="ARBA00025772"/>
    </source>
</evidence>
<evidence type="ECO:0000256" key="11">
    <source>
        <dbReference type="SAM" id="Phobius"/>
    </source>
</evidence>
<dbReference type="Pfam" id="PF07963">
    <property type="entry name" value="N_methyl"/>
    <property type="match status" value="1"/>
</dbReference>
<sequence>MLGRIPVIRFRGFTLVESMICLTIILILMTIVSPLLKSNDQQIRLKACKQQLILALHFARNQALLSGKPLALRAEPDSGDWSKGMVLFFDNASHQFETNLLQHQWHWNCRNIAIKWHGFQSSQYLVFAATPMQAVASGRFELSSETQGIDVIINRLGRIRDLGAESAPHPL</sequence>
<dbReference type="EMBL" id="UGNW01000001">
    <property type="protein sequence ID" value="STX31547.1"/>
    <property type="molecule type" value="Genomic_DNA"/>
</dbReference>
<dbReference type="Pfam" id="PF12019">
    <property type="entry name" value="GspH"/>
    <property type="match status" value="1"/>
</dbReference>
<evidence type="ECO:0000256" key="6">
    <source>
        <dbReference type="ARBA" id="ARBA00022692"/>
    </source>
</evidence>
<evidence type="ECO:0000256" key="4">
    <source>
        <dbReference type="ARBA" id="ARBA00022481"/>
    </source>
</evidence>
<dbReference type="OrthoDB" id="5653962at2"/>
<evidence type="ECO:0000259" key="12">
    <source>
        <dbReference type="Pfam" id="PF12019"/>
    </source>
</evidence>
<dbReference type="Proteomes" id="UP000255066">
    <property type="component" value="Unassembled WGS sequence"/>
</dbReference>
<evidence type="ECO:0000313" key="13">
    <source>
        <dbReference type="EMBL" id="KTC69285.1"/>
    </source>
</evidence>
<gene>
    <name evidence="13" type="ORF">Lbir_2024</name>
    <name evidence="14" type="ORF">NCTC12437_01321</name>
</gene>
<evidence type="ECO:0000256" key="8">
    <source>
        <dbReference type="ARBA" id="ARBA00023136"/>
    </source>
</evidence>
<reference evidence="13 15" key="1">
    <citation type="submission" date="2015-11" db="EMBL/GenBank/DDBJ databases">
        <title>Genomic analysis of 38 Legionella species identifies large and diverse effector repertoires.</title>
        <authorList>
            <person name="Burstein D."/>
            <person name="Amaro F."/>
            <person name="Zusman T."/>
            <person name="Lifshitz Z."/>
            <person name="Cohen O."/>
            <person name="Gilbert J.A."/>
            <person name="Pupko T."/>
            <person name="Shuman H.A."/>
            <person name="Segal G."/>
        </authorList>
    </citation>
    <scope>NUCLEOTIDE SEQUENCE [LARGE SCALE GENOMIC DNA]</scope>
    <source>
        <strain evidence="13 15">CDC#1407-AL-14</strain>
    </source>
</reference>
<dbReference type="GO" id="GO:0005886">
    <property type="term" value="C:plasma membrane"/>
    <property type="evidence" value="ECO:0007669"/>
    <property type="project" value="UniProtKB-SubCell"/>
</dbReference>
<dbReference type="Proteomes" id="UP000054735">
    <property type="component" value="Unassembled WGS sequence"/>
</dbReference>
<feature type="domain" description="General secretion pathway GspH" evidence="12">
    <location>
        <begin position="50"/>
        <end position="157"/>
    </location>
</feature>
<keyword evidence="15" id="KW-1185">Reference proteome</keyword>
<evidence type="ECO:0000256" key="10">
    <source>
        <dbReference type="ARBA" id="ARBA00030775"/>
    </source>
</evidence>
<feature type="transmembrane region" description="Helical" evidence="11">
    <location>
        <begin position="12"/>
        <end position="36"/>
    </location>
</feature>
<dbReference type="AlphaFoldDB" id="A0A378I8K6"/>
<comment type="similarity">
    <text evidence="9">Belongs to the GSP H family.</text>
</comment>
<dbReference type="RefSeq" id="WP_058524039.1">
    <property type="nucleotide sequence ID" value="NZ_CAAAHV010000005.1"/>
</dbReference>
<keyword evidence="5" id="KW-0997">Cell inner membrane</keyword>
<keyword evidence="3" id="KW-1003">Cell membrane</keyword>
<dbReference type="EMBL" id="LNXT01000040">
    <property type="protein sequence ID" value="KTC69285.1"/>
    <property type="molecule type" value="Genomic_DNA"/>
</dbReference>
<evidence type="ECO:0000256" key="2">
    <source>
        <dbReference type="ARBA" id="ARBA00021549"/>
    </source>
</evidence>
<dbReference type="Gene3D" id="3.55.40.10">
    <property type="entry name" value="minor pseudopilin epsh domain"/>
    <property type="match status" value="1"/>
</dbReference>
<keyword evidence="4" id="KW-0488">Methylation</keyword>
<organism evidence="14 16">
    <name type="scientific">Legionella birminghamensis</name>
    <dbReference type="NCBI Taxonomy" id="28083"/>
    <lineage>
        <taxon>Bacteria</taxon>
        <taxon>Pseudomonadati</taxon>
        <taxon>Pseudomonadota</taxon>
        <taxon>Gammaproteobacteria</taxon>
        <taxon>Legionellales</taxon>
        <taxon>Legionellaceae</taxon>
        <taxon>Legionella</taxon>
    </lineage>
</organism>
<dbReference type="NCBIfam" id="TIGR02532">
    <property type="entry name" value="IV_pilin_GFxxxE"/>
    <property type="match status" value="1"/>
</dbReference>
<dbReference type="GO" id="GO:0015628">
    <property type="term" value="P:protein secretion by the type II secretion system"/>
    <property type="evidence" value="ECO:0007669"/>
    <property type="project" value="InterPro"/>
</dbReference>
<evidence type="ECO:0000313" key="16">
    <source>
        <dbReference type="Proteomes" id="UP000255066"/>
    </source>
</evidence>
<evidence type="ECO:0000313" key="14">
    <source>
        <dbReference type="EMBL" id="STX31547.1"/>
    </source>
</evidence>
<dbReference type="InterPro" id="IPR012902">
    <property type="entry name" value="N_methyl_site"/>
</dbReference>
<evidence type="ECO:0000256" key="3">
    <source>
        <dbReference type="ARBA" id="ARBA00022475"/>
    </source>
</evidence>
<comment type="subcellular location">
    <subcellularLocation>
        <location evidence="1">Cell inner membrane</location>
        <topology evidence="1">Single-pass membrane protein</topology>
    </subcellularLocation>
</comment>
<evidence type="ECO:0000256" key="5">
    <source>
        <dbReference type="ARBA" id="ARBA00022519"/>
    </source>
</evidence>
<proteinExistence type="inferred from homology"/>
<dbReference type="SUPFAM" id="SSF54523">
    <property type="entry name" value="Pili subunits"/>
    <property type="match status" value="1"/>
</dbReference>
<evidence type="ECO:0000256" key="1">
    <source>
        <dbReference type="ARBA" id="ARBA00004377"/>
    </source>
</evidence>
<reference evidence="14 16" key="2">
    <citation type="submission" date="2018-06" db="EMBL/GenBank/DDBJ databases">
        <authorList>
            <consortium name="Pathogen Informatics"/>
            <person name="Doyle S."/>
        </authorList>
    </citation>
    <scope>NUCLEOTIDE SEQUENCE [LARGE SCALE GENOMIC DNA]</scope>
    <source>
        <strain evidence="14 16">NCTC12437</strain>
    </source>
</reference>
<keyword evidence="7 11" id="KW-1133">Transmembrane helix</keyword>
<dbReference type="GO" id="GO:0015627">
    <property type="term" value="C:type II protein secretion system complex"/>
    <property type="evidence" value="ECO:0007669"/>
    <property type="project" value="InterPro"/>
</dbReference>
<accession>A0A378I8K6</accession>
<name>A0A378I8K6_9GAMM</name>
<keyword evidence="8 11" id="KW-0472">Membrane</keyword>
<dbReference type="InterPro" id="IPR045584">
    <property type="entry name" value="Pilin-like"/>
</dbReference>